<dbReference type="InterPro" id="IPR048896">
    <property type="entry name" value="Nop5_56-rel_N"/>
</dbReference>
<dbReference type="Pfam" id="PF01798">
    <property type="entry name" value="Nop"/>
    <property type="match status" value="1"/>
</dbReference>
<dbReference type="Gene3D" id="3.30.420.220">
    <property type="match status" value="1"/>
</dbReference>
<dbReference type="InterPro" id="IPR042239">
    <property type="entry name" value="Nop_C"/>
</dbReference>
<evidence type="ECO:0000256" key="1">
    <source>
        <dbReference type="ARBA" id="ARBA00009211"/>
    </source>
</evidence>
<dbReference type="InterPro" id="IPR036070">
    <property type="entry name" value="Nop_dom_sf"/>
</dbReference>
<name>X0RPY0_9ZZZZ</name>
<sequence length="432" mass="47607">MEIPRTPAAFMVGFLSLRPATSTARLNWDILPQLHTRTSDKTSEQTTLNEKDPGSRIHVVETLIGVFGVTENNEIVEAVLYPMNPDKISAALDRQSSGEVSREVADAMEKLVQRGFDAFVFTNRALAETVRKKYGVQVDAVGRSGADDFVRENLEALAVEHGLVEDASKFYALSQKVTTLTARKAVQRAQSERSVIVTQATQLLNELDKTLNVLSNKLREWYGVHFPELSRHVDSHRTYAQLINDFGDRANIEEGHLKELGLGRQSASIISSAKDSMGAPMAPDDIGEMKRLASHLLSLYEYRPEVESYLASTAMEIAPNLSEVAGPVLAAKLIEKAGNLKKLAMMPSGTIQLLGAEKALFRSKKTGSKPPKHGLIFQHPYVHSKPRKLRGRSARTLASKLALAARADVFSGNPLGAELRRQLDEEDSKKLK</sequence>
<protein>
    <recommendedName>
        <fullName evidence="2">Nop domain-containing protein</fullName>
    </recommendedName>
</protein>
<dbReference type="Gene3D" id="1.10.287.660">
    <property type="entry name" value="Helix hairpin bin"/>
    <property type="match status" value="1"/>
</dbReference>
<dbReference type="InterPro" id="IPR002687">
    <property type="entry name" value="Nop_dom"/>
</dbReference>
<dbReference type="GO" id="GO:0032040">
    <property type="term" value="C:small-subunit processome"/>
    <property type="evidence" value="ECO:0007669"/>
    <property type="project" value="InterPro"/>
</dbReference>
<dbReference type="SUPFAM" id="SSF89124">
    <property type="entry name" value="Nop domain"/>
    <property type="match status" value="1"/>
</dbReference>
<dbReference type="SMART" id="SM00931">
    <property type="entry name" value="NOSIC"/>
    <property type="match status" value="1"/>
</dbReference>
<gene>
    <name evidence="3" type="ORF">S01H1_00162</name>
</gene>
<feature type="domain" description="Nop" evidence="2">
    <location>
        <begin position="317"/>
        <end position="432"/>
    </location>
</feature>
<comment type="caution">
    <text evidence="3">The sequence shown here is derived from an EMBL/GenBank/DDBJ whole genome shotgun (WGS) entry which is preliminary data.</text>
</comment>
<comment type="similarity">
    <text evidence="1">Belongs to the NOP5/NOP56 family.</text>
</comment>
<proteinExistence type="inferred from homology"/>
<dbReference type="PANTHER" id="PTHR10894">
    <property type="entry name" value="NUCLEOLAR PROTEIN 5 NUCLEOLAR PROTEIN NOP5 NOP58"/>
    <property type="match status" value="1"/>
</dbReference>
<accession>X0RPY0</accession>
<dbReference type="Gene3D" id="1.10.246.90">
    <property type="entry name" value="Nop domain"/>
    <property type="match status" value="1"/>
</dbReference>
<dbReference type="InterPro" id="IPR029012">
    <property type="entry name" value="Helix_hairpin_bin_sf"/>
</dbReference>
<dbReference type="GO" id="GO:0031428">
    <property type="term" value="C:box C/D methylation guide snoRNP complex"/>
    <property type="evidence" value="ECO:0007669"/>
    <property type="project" value="InterPro"/>
</dbReference>
<dbReference type="InterPro" id="IPR012976">
    <property type="entry name" value="NOSIC"/>
</dbReference>
<dbReference type="PROSITE" id="PS51358">
    <property type="entry name" value="NOP"/>
    <property type="match status" value="1"/>
</dbReference>
<dbReference type="InterPro" id="IPR047099">
    <property type="entry name" value="Nop5_N_sf"/>
</dbReference>
<dbReference type="GO" id="GO:0030515">
    <property type="term" value="F:snoRNA binding"/>
    <property type="evidence" value="ECO:0007669"/>
    <property type="project" value="InterPro"/>
</dbReference>
<organism evidence="3">
    <name type="scientific">marine sediment metagenome</name>
    <dbReference type="NCBI Taxonomy" id="412755"/>
    <lineage>
        <taxon>unclassified sequences</taxon>
        <taxon>metagenomes</taxon>
        <taxon>ecological metagenomes</taxon>
    </lineage>
</organism>
<reference evidence="3" key="1">
    <citation type="journal article" date="2014" name="Front. Microbiol.">
        <title>High frequency of phylogenetically diverse reductive dehalogenase-homologous genes in deep subseafloor sedimentary metagenomes.</title>
        <authorList>
            <person name="Kawai M."/>
            <person name="Futagami T."/>
            <person name="Toyoda A."/>
            <person name="Takaki Y."/>
            <person name="Nishi S."/>
            <person name="Hori S."/>
            <person name="Arai W."/>
            <person name="Tsubouchi T."/>
            <person name="Morono Y."/>
            <person name="Uchiyama I."/>
            <person name="Ito T."/>
            <person name="Fujiyama A."/>
            <person name="Inagaki F."/>
            <person name="Takami H."/>
        </authorList>
    </citation>
    <scope>NUCLEOTIDE SEQUENCE</scope>
    <source>
        <strain evidence="3">Expedition CK06-06</strain>
    </source>
</reference>
<evidence type="ECO:0000313" key="3">
    <source>
        <dbReference type="EMBL" id="GAF70904.1"/>
    </source>
</evidence>
<dbReference type="PANTHER" id="PTHR10894:SF0">
    <property type="entry name" value="NUCLEOLAR PROTEIN 56"/>
    <property type="match status" value="1"/>
</dbReference>
<evidence type="ECO:0000259" key="2">
    <source>
        <dbReference type="PROSITE" id="PS51358"/>
    </source>
</evidence>
<dbReference type="AlphaFoldDB" id="X0RPY0"/>
<dbReference type="EMBL" id="BARS01000050">
    <property type="protein sequence ID" value="GAF70904.1"/>
    <property type="molecule type" value="Genomic_DNA"/>
</dbReference>
<dbReference type="Gene3D" id="1.10.150.460">
    <property type="match status" value="1"/>
</dbReference>
<dbReference type="Pfam" id="PF21572">
    <property type="entry name" value="Nop5_56-rel_N_Arc"/>
    <property type="match status" value="1"/>
</dbReference>
<dbReference type="InterPro" id="IPR045056">
    <property type="entry name" value="Nop56/Nop58"/>
</dbReference>